<dbReference type="Proteomes" id="UP000663090">
    <property type="component" value="Chromosome"/>
</dbReference>
<proteinExistence type="predicted"/>
<protein>
    <submittedName>
        <fullName evidence="1">Uncharacterized protein</fullName>
    </submittedName>
</protein>
<evidence type="ECO:0000313" key="2">
    <source>
        <dbReference type="Proteomes" id="UP000663090"/>
    </source>
</evidence>
<name>A0ABX7N604_9BACT</name>
<evidence type="ECO:0000313" key="1">
    <source>
        <dbReference type="EMBL" id="QSQ14058.1"/>
    </source>
</evidence>
<reference evidence="1 2" key="1">
    <citation type="submission" date="2021-02" db="EMBL/GenBank/DDBJ databases">
        <title>De Novo genome assembly of isolated myxobacteria.</title>
        <authorList>
            <person name="Stevens D.C."/>
        </authorList>
    </citation>
    <scope>NUCLEOTIDE SEQUENCE [LARGE SCALE GENOMIC DNA]</scope>
    <source>
        <strain evidence="1 2">SCHIC003</strain>
    </source>
</reference>
<sequence>MTESPHMCGIGGNNFCAECREYSRNRDSIERAARAANLHAAIAEIRRVVGQDGLEDVLERVGLKSTVAATKAEDKVYHERNQVLALLARMALALGWRVGVGHKANFSKADWRTVLLVDLPTGQAAWHFHDSERDLLAGLPDYPYAEFDGHGPGTKYDRVNHALRGGVAQVSPPPIGVGAAIGMGVGQAVATMDAAQRLSGSFGAPPGSTLDKLSQLDLREEQVRGLVSLAEEYGWKGQQDDLSLRGFFRRALKERRDAESVRATQMRVQLAQERCAARGADFKGLHPSGRCTSVAHHPGRHTFAPDLTEKPCS</sequence>
<accession>A0ABX7N604</accession>
<gene>
    <name evidence="1" type="ORF">JY572_38050</name>
</gene>
<organism evidence="1 2">
    <name type="scientific">Myxococcus landrumensis</name>
    <dbReference type="NCBI Taxonomy" id="2813577"/>
    <lineage>
        <taxon>Bacteria</taxon>
        <taxon>Pseudomonadati</taxon>
        <taxon>Myxococcota</taxon>
        <taxon>Myxococcia</taxon>
        <taxon>Myxococcales</taxon>
        <taxon>Cystobacterineae</taxon>
        <taxon>Myxococcaceae</taxon>
        <taxon>Myxococcus</taxon>
    </lineage>
</organism>
<dbReference type="EMBL" id="CP071091">
    <property type="protein sequence ID" value="QSQ14058.1"/>
    <property type="molecule type" value="Genomic_DNA"/>
</dbReference>
<dbReference type="RefSeq" id="WP_206715852.1">
    <property type="nucleotide sequence ID" value="NZ_CP071091.1"/>
</dbReference>
<keyword evidence="2" id="KW-1185">Reference proteome</keyword>